<dbReference type="Proteomes" id="UP001611383">
    <property type="component" value="Chromosome"/>
</dbReference>
<dbReference type="RefSeq" id="WP_395812194.1">
    <property type="nucleotide sequence ID" value="NZ_CP043494.1"/>
</dbReference>
<dbReference type="Gene3D" id="1.20.1090.10">
    <property type="entry name" value="Dehydroquinate synthase-like - alpha domain"/>
    <property type="match status" value="1"/>
</dbReference>
<dbReference type="InterPro" id="IPR032837">
    <property type="entry name" value="G1PDH"/>
</dbReference>
<evidence type="ECO:0000256" key="2">
    <source>
        <dbReference type="ARBA" id="ARBA00022516"/>
    </source>
</evidence>
<keyword evidence="9" id="KW-1208">Phospholipid metabolism</keyword>
<dbReference type="Gene3D" id="3.40.50.1970">
    <property type="match status" value="1"/>
</dbReference>
<gene>
    <name evidence="10" type="ORF">F0U60_53115</name>
</gene>
<dbReference type="Pfam" id="PF13685">
    <property type="entry name" value="Fe-ADH_2"/>
    <property type="match status" value="1"/>
</dbReference>
<evidence type="ECO:0000313" key="10">
    <source>
        <dbReference type="EMBL" id="WNG51890.1"/>
    </source>
</evidence>
<dbReference type="PANTHER" id="PTHR43616:SF5">
    <property type="entry name" value="GLYCEROL DEHYDROGENASE 1"/>
    <property type="match status" value="1"/>
</dbReference>
<dbReference type="EMBL" id="CP043494">
    <property type="protein sequence ID" value="WNG51890.1"/>
    <property type="molecule type" value="Genomic_DNA"/>
</dbReference>
<keyword evidence="2" id="KW-0444">Lipid biosynthesis</keyword>
<keyword evidence="7" id="KW-0443">Lipid metabolism</keyword>
<organism evidence="10 11">
    <name type="scientific">Archangium minus</name>
    <dbReference type="NCBI Taxonomy" id="83450"/>
    <lineage>
        <taxon>Bacteria</taxon>
        <taxon>Pseudomonadati</taxon>
        <taxon>Myxococcota</taxon>
        <taxon>Myxococcia</taxon>
        <taxon>Myxococcales</taxon>
        <taxon>Cystobacterineae</taxon>
        <taxon>Archangiaceae</taxon>
        <taxon>Archangium</taxon>
    </lineage>
</organism>
<accession>A0ABY9X921</accession>
<evidence type="ECO:0000256" key="5">
    <source>
        <dbReference type="ARBA" id="ARBA00023002"/>
    </source>
</evidence>
<dbReference type="InterPro" id="IPR016205">
    <property type="entry name" value="Glycerol_DH"/>
</dbReference>
<dbReference type="PANTHER" id="PTHR43616">
    <property type="entry name" value="GLYCEROL DEHYDROGENASE"/>
    <property type="match status" value="1"/>
</dbReference>
<evidence type="ECO:0000256" key="1">
    <source>
        <dbReference type="ARBA" id="ARBA00022490"/>
    </source>
</evidence>
<keyword evidence="6" id="KW-0520">NAD</keyword>
<protein>
    <submittedName>
        <fullName evidence="10">Sn-glycerol-1-phosphate dehydrogenase</fullName>
    </submittedName>
</protein>
<evidence type="ECO:0000313" key="11">
    <source>
        <dbReference type="Proteomes" id="UP001611383"/>
    </source>
</evidence>
<evidence type="ECO:0000256" key="8">
    <source>
        <dbReference type="ARBA" id="ARBA00023209"/>
    </source>
</evidence>
<evidence type="ECO:0000256" key="7">
    <source>
        <dbReference type="ARBA" id="ARBA00023098"/>
    </source>
</evidence>
<proteinExistence type="predicted"/>
<keyword evidence="4" id="KW-0521">NADP</keyword>
<keyword evidence="3" id="KW-0479">Metal-binding</keyword>
<evidence type="ECO:0000256" key="6">
    <source>
        <dbReference type="ARBA" id="ARBA00023027"/>
    </source>
</evidence>
<keyword evidence="5" id="KW-0560">Oxidoreductase</keyword>
<keyword evidence="1" id="KW-0963">Cytoplasm</keyword>
<evidence type="ECO:0000256" key="4">
    <source>
        <dbReference type="ARBA" id="ARBA00022857"/>
    </source>
</evidence>
<evidence type="ECO:0000256" key="3">
    <source>
        <dbReference type="ARBA" id="ARBA00022723"/>
    </source>
</evidence>
<keyword evidence="8" id="KW-0594">Phospholipid biosynthesis</keyword>
<name>A0ABY9X921_9BACT</name>
<sequence>MSTSSLRELLERLGPDGVLACTCGKHHRISVKQVLVGEDALRESAELLRQQRGGGPVLWVLSDEHTEAAAAERWKTAVSASRIAARVLPGEPRPVPTLALVNELSAEVRALSPDLLVSVGSGVISDLVKKVSLDTGVPNWCVVTAPSVDAYSSATAAIRIEGYHRAVPARPSEVIVADVEVIARAPHPLFLAGLGDLLAKYLAHLDWNLARTVTRESLCDTIAGLALGSAREALAAARTWQAHPLAAVRSLTEAALVSGFAMQALGSSRPAASAEHTIAHFWEMAGAVAEEEHDLHGLLVGAACRLVLPGYVDWYRRLAETQVDLEGRLMALEQEPPWDERLEAKMGPFRHKIAEEMRGRVRDRATLAQHLGAFARERESIQRMAEPLLRELSDAITLLAGAGFPFSLDELGIDEHYRLLPVRNVRLLRNRYTTFDLAHELGQEEALVAAISRGVLG</sequence>
<dbReference type="SUPFAM" id="SSF56796">
    <property type="entry name" value="Dehydroquinate synthase-like"/>
    <property type="match status" value="1"/>
</dbReference>
<keyword evidence="11" id="KW-1185">Reference proteome</keyword>
<reference evidence="10 11" key="1">
    <citation type="submission" date="2019-08" db="EMBL/GenBank/DDBJ databases">
        <title>Archangium and Cystobacter genomes.</title>
        <authorList>
            <person name="Chen I.-C.K."/>
            <person name="Wielgoss S."/>
        </authorList>
    </citation>
    <scope>NUCLEOTIDE SEQUENCE [LARGE SCALE GENOMIC DNA]</scope>
    <source>
        <strain evidence="10 11">Cbm 6</strain>
    </source>
</reference>
<evidence type="ECO:0000256" key="9">
    <source>
        <dbReference type="ARBA" id="ARBA00023264"/>
    </source>
</evidence>